<dbReference type="EMBL" id="OV651830">
    <property type="protein sequence ID" value="CAH1104954.1"/>
    <property type="molecule type" value="Genomic_DNA"/>
</dbReference>
<dbReference type="InterPro" id="IPR039772">
    <property type="entry name" value="Bin3-like"/>
</dbReference>
<evidence type="ECO:0000256" key="2">
    <source>
        <dbReference type="ARBA" id="ARBA00022603"/>
    </source>
</evidence>
<dbReference type="EC" id="2.1.1.-" evidence="6"/>
<accession>A0A9P0CMP9</accession>
<keyword evidence="3 6" id="KW-0808">Transferase</keyword>
<reference evidence="8" key="1">
    <citation type="submission" date="2022-01" db="EMBL/GenBank/DDBJ databases">
        <authorList>
            <person name="King R."/>
        </authorList>
    </citation>
    <scope>NUCLEOTIDE SEQUENCE</scope>
</reference>
<dbReference type="GO" id="GO:0008173">
    <property type="term" value="F:RNA methyltransferase activity"/>
    <property type="evidence" value="ECO:0007669"/>
    <property type="project" value="UniProtKB-UniRule"/>
</dbReference>
<dbReference type="InterPro" id="IPR024160">
    <property type="entry name" value="BIN3_SAM-bd_dom"/>
</dbReference>
<dbReference type="GO" id="GO:2000632">
    <property type="term" value="P:negative regulation of pre-miRNA processing"/>
    <property type="evidence" value="ECO:0007669"/>
    <property type="project" value="TreeGrafter"/>
</dbReference>
<dbReference type="PANTHER" id="PTHR12315">
    <property type="entry name" value="BICOID-INTERACTING PROTEIN RELATED"/>
    <property type="match status" value="1"/>
</dbReference>
<dbReference type="CDD" id="cd02440">
    <property type="entry name" value="AdoMet_MTases"/>
    <property type="match status" value="1"/>
</dbReference>
<evidence type="ECO:0000256" key="4">
    <source>
        <dbReference type="ARBA" id="ARBA00022691"/>
    </source>
</evidence>
<dbReference type="Proteomes" id="UP001153636">
    <property type="component" value="Chromosome 18"/>
</dbReference>
<protein>
    <recommendedName>
        <fullName evidence="6">RNA methyltransferase</fullName>
        <ecNumber evidence="6">2.1.1.-</ecNumber>
    </recommendedName>
</protein>
<evidence type="ECO:0000256" key="1">
    <source>
        <dbReference type="ARBA" id="ARBA00008361"/>
    </source>
</evidence>
<feature type="domain" description="Bin3-type SAM" evidence="7">
    <location>
        <begin position="1"/>
        <end position="239"/>
    </location>
</feature>
<dbReference type="Gene3D" id="3.40.50.150">
    <property type="entry name" value="Vaccinia Virus protein VP39"/>
    <property type="match status" value="1"/>
</dbReference>
<evidence type="ECO:0000256" key="5">
    <source>
        <dbReference type="PROSITE-ProRule" id="PRU00848"/>
    </source>
</evidence>
<dbReference type="GO" id="GO:0008171">
    <property type="term" value="F:O-methyltransferase activity"/>
    <property type="evidence" value="ECO:0007669"/>
    <property type="project" value="UniProtKB-UniRule"/>
</dbReference>
<dbReference type="SUPFAM" id="SSF53335">
    <property type="entry name" value="S-adenosyl-L-methionine-dependent methyltransferases"/>
    <property type="match status" value="1"/>
</dbReference>
<dbReference type="Pfam" id="PF06859">
    <property type="entry name" value="Bin3"/>
    <property type="match status" value="1"/>
</dbReference>
<keyword evidence="2 6" id="KW-0489">Methyltransferase</keyword>
<dbReference type="GO" id="GO:0032259">
    <property type="term" value="P:methylation"/>
    <property type="evidence" value="ECO:0007669"/>
    <property type="project" value="UniProtKB-KW"/>
</dbReference>
<dbReference type="OrthoDB" id="273070at2759"/>
<keyword evidence="9" id="KW-1185">Reference proteome</keyword>
<dbReference type="PROSITE" id="PS51515">
    <property type="entry name" value="BIN3_SAM"/>
    <property type="match status" value="1"/>
</dbReference>
<evidence type="ECO:0000256" key="3">
    <source>
        <dbReference type="ARBA" id="ARBA00022679"/>
    </source>
</evidence>
<sequence length="239" mass="27478">MSPTEDSNKLQFKGANPGAVQYGNFINYYQFHPPDDRVKLLPKNIWITGTACIALDIGCNAGNLTLALKEFLMENVSKDTSILGIDIDPALIKRAEELISKNTSFKCLDIMDEINRKLLISNYLTSFNVNKFSILFCFSTTMWIHLNHGDVGLKSFLQYICSIAEIVVVEPQPWKCYKTAVKRMKGTNFTFPEFSKLKFRESIESDIENILIKDCCMLKINESERTKWERKLLIFKHKI</sequence>
<evidence type="ECO:0000256" key="6">
    <source>
        <dbReference type="RuleBase" id="RU367087"/>
    </source>
</evidence>
<evidence type="ECO:0000313" key="8">
    <source>
        <dbReference type="EMBL" id="CAH1104954.1"/>
    </source>
</evidence>
<comment type="similarity">
    <text evidence="1 6">Belongs to the methyltransferase superfamily.</text>
</comment>
<proteinExistence type="inferred from homology"/>
<name>A0A9P0CMP9_9CUCU</name>
<evidence type="ECO:0000313" key="9">
    <source>
        <dbReference type="Proteomes" id="UP001153636"/>
    </source>
</evidence>
<keyword evidence="4 5" id="KW-0949">S-adenosyl-L-methionine</keyword>
<dbReference type="AlphaFoldDB" id="A0A9P0CMP9"/>
<evidence type="ECO:0000259" key="7">
    <source>
        <dbReference type="PROSITE" id="PS51515"/>
    </source>
</evidence>
<gene>
    <name evidence="8" type="ORF">PSYICH_LOCUS5893</name>
</gene>
<dbReference type="GO" id="GO:0005737">
    <property type="term" value="C:cytoplasm"/>
    <property type="evidence" value="ECO:0007669"/>
    <property type="project" value="TreeGrafter"/>
</dbReference>
<organism evidence="8 9">
    <name type="scientific">Psylliodes chrysocephalus</name>
    <dbReference type="NCBI Taxonomy" id="3402493"/>
    <lineage>
        <taxon>Eukaryota</taxon>
        <taxon>Metazoa</taxon>
        <taxon>Ecdysozoa</taxon>
        <taxon>Arthropoda</taxon>
        <taxon>Hexapoda</taxon>
        <taxon>Insecta</taxon>
        <taxon>Pterygota</taxon>
        <taxon>Neoptera</taxon>
        <taxon>Endopterygota</taxon>
        <taxon>Coleoptera</taxon>
        <taxon>Polyphaga</taxon>
        <taxon>Cucujiformia</taxon>
        <taxon>Chrysomeloidea</taxon>
        <taxon>Chrysomelidae</taxon>
        <taxon>Galerucinae</taxon>
        <taxon>Alticini</taxon>
        <taxon>Psylliodes</taxon>
    </lineage>
</organism>
<dbReference type="InterPro" id="IPR029063">
    <property type="entry name" value="SAM-dependent_MTases_sf"/>
</dbReference>
<dbReference type="PANTHER" id="PTHR12315:SF1">
    <property type="entry name" value="RNA 5'-MONOPHOSPHATE METHYLTRANSFERASE"/>
    <property type="match status" value="1"/>
</dbReference>
<dbReference type="InterPro" id="IPR010675">
    <property type="entry name" value="Bin3_C"/>
</dbReference>